<reference evidence="2 3" key="1">
    <citation type="submission" date="2020-09" db="EMBL/GenBank/DDBJ databases">
        <authorList>
            <person name="Kim M.K."/>
        </authorList>
    </citation>
    <scope>NUCLEOTIDE SEQUENCE [LARGE SCALE GENOMIC DNA]</scope>
    <source>
        <strain evidence="2 3">BT189</strain>
    </source>
</reference>
<accession>A0ABR8JTX9</accession>
<comment type="caution">
    <text evidence="2">The sequence shown here is derived from an EMBL/GenBank/DDBJ whole genome shotgun (WGS) entry which is preliminary data.</text>
</comment>
<gene>
    <name evidence="2" type="ORF">IC234_14355</name>
</gene>
<protein>
    <recommendedName>
        <fullName evidence="4">STAS/SEC14 domain-containing protein</fullName>
    </recommendedName>
</protein>
<evidence type="ECO:0000256" key="1">
    <source>
        <dbReference type="SAM" id="MobiDB-lite"/>
    </source>
</evidence>
<evidence type="ECO:0000313" key="2">
    <source>
        <dbReference type="EMBL" id="MBD2723308.1"/>
    </source>
</evidence>
<organism evidence="2 3">
    <name type="scientific">Hymenobacter armeniacus</name>
    <dbReference type="NCBI Taxonomy" id="2771358"/>
    <lineage>
        <taxon>Bacteria</taxon>
        <taxon>Pseudomonadati</taxon>
        <taxon>Bacteroidota</taxon>
        <taxon>Cytophagia</taxon>
        <taxon>Cytophagales</taxon>
        <taxon>Hymenobacteraceae</taxon>
        <taxon>Hymenobacter</taxon>
    </lineage>
</organism>
<dbReference type="EMBL" id="JACXAC010000004">
    <property type="protein sequence ID" value="MBD2723308.1"/>
    <property type="molecule type" value="Genomic_DNA"/>
</dbReference>
<proteinExistence type="predicted"/>
<evidence type="ECO:0008006" key="4">
    <source>
        <dbReference type="Google" id="ProtNLM"/>
    </source>
</evidence>
<dbReference type="Proteomes" id="UP000606003">
    <property type="component" value="Unassembled WGS sequence"/>
</dbReference>
<evidence type="ECO:0000313" key="3">
    <source>
        <dbReference type="Proteomes" id="UP000606003"/>
    </source>
</evidence>
<sequence>MPAFPTDAFSLEYRSDLGVLIGRWLQAMPPPEVQGTYQAMLAAAKEHGNCRFWLLDLRRRPLDGPDLNEWFRDQFSPQVAAALGGPLFTAYLSGPHQRQAAESAEMEAHLRQAASIDSYPLFYDNEADAMEWLRDQQERAGMLPAPEEEKRPR</sequence>
<name>A0ABR8JTX9_9BACT</name>
<keyword evidence="3" id="KW-1185">Reference proteome</keyword>
<dbReference type="RefSeq" id="WP_190925811.1">
    <property type="nucleotide sequence ID" value="NZ_JACXAC010000004.1"/>
</dbReference>
<feature type="region of interest" description="Disordered" evidence="1">
    <location>
        <begin position="134"/>
        <end position="153"/>
    </location>
</feature>